<name>A0A8K0GMK3_IGNLU</name>
<dbReference type="PROSITE" id="PS00149">
    <property type="entry name" value="SULFATASE_2"/>
    <property type="match status" value="1"/>
</dbReference>
<evidence type="ECO:0000256" key="1">
    <source>
        <dbReference type="ARBA" id="ARBA00001913"/>
    </source>
</evidence>
<keyword evidence="5" id="KW-0106">Calcium</keyword>
<keyword evidence="4" id="KW-0378">Hydrolase</keyword>
<dbReference type="PANTHER" id="PTHR10342">
    <property type="entry name" value="ARYLSULFATASE"/>
    <property type="match status" value="1"/>
</dbReference>
<evidence type="ECO:0000256" key="3">
    <source>
        <dbReference type="ARBA" id="ARBA00022723"/>
    </source>
</evidence>
<feature type="chain" id="PRO_5035442663" description="Sulfatase N-terminal domain-containing protein" evidence="7">
    <location>
        <begin position="20"/>
        <end position="550"/>
    </location>
</feature>
<gene>
    <name evidence="9" type="ORF">ILUMI_01053</name>
</gene>
<evidence type="ECO:0000256" key="2">
    <source>
        <dbReference type="ARBA" id="ARBA00008779"/>
    </source>
</evidence>
<comment type="cofactor">
    <cofactor evidence="1">
        <name>Ca(2+)</name>
        <dbReference type="ChEBI" id="CHEBI:29108"/>
    </cofactor>
</comment>
<dbReference type="AlphaFoldDB" id="A0A8K0GMK3"/>
<dbReference type="OrthoDB" id="103349at2759"/>
<dbReference type="Pfam" id="PF00884">
    <property type="entry name" value="Sulfatase"/>
    <property type="match status" value="1"/>
</dbReference>
<evidence type="ECO:0000259" key="8">
    <source>
        <dbReference type="Pfam" id="PF00884"/>
    </source>
</evidence>
<keyword evidence="3" id="KW-0479">Metal-binding</keyword>
<dbReference type="Proteomes" id="UP000801492">
    <property type="component" value="Unassembled WGS sequence"/>
</dbReference>
<evidence type="ECO:0000256" key="7">
    <source>
        <dbReference type="SAM" id="SignalP"/>
    </source>
</evidence>
<evidence type="ECO:0000313" key="10">
    <source>
        <dbReference type="Proteomes" id="UP000801492"/>
    </source>
</evidence>
<protein>
    <recommendedName>
        <fullName evidence="8">Sulfatase N-terminal domain-containing protein</fullName>
    </recommendedName>
</protein>
<dbReference type="InterPro" id="IPR047115">
    <property type="entry name" value="ARSB"/>
</dbReference>
<evidence type="ECO:0000313" key="9">
    <source>
        <dbReference type="EMBL" id="KAF2905116.1"/>
    </source>
</evidence>
<keyword evidence="10" id="KW-1185">Reference proteome</keyword>
<keyword evidence="6" id="KW-0325">Glycoprotein</keyword>
<evidence type="ECO:0000256" key="4">
    <source>
        <dbReference type="ARBA" id="ARBA00022801"/>
    </source>
</evidence>
<organism evidence="9 10">
    <name type="scientific">Ignelater luminosus</name>
    <name type="common">Cucubano</name>
    <name type="synonym">Pyrophorus luminosus</name>
    <dbReference type="NCBI Taxonomy" id="2038154"/>
    <lineage>
        <taxon>Eukaryota</taxon>
        <taxon>Metazoa</taxon>
        <taxon>Ecdysozoa</taxon>
        <taxon>Arthropoda</taxon>
        <taxon>Hexapoda</taxon>
        <taxon>Insecta</taxon>
        <taxon>Pterygota</taxon>
        <taxon>Neoptera</taxon>
        <taxon>Endopterygota</taxon>
        <taxon>Coleoptera</taxon>
        <taxon>Polyphaga</taxon>
        <taxon>Elateriformia</taxon>
        <taxon>Elateroidea</taxon>
        <taxon>Elateridae</taxon>
        <taxon>Agrypninae</taxon>
        <taxon>Pyrophorini</taxon>
        <taxon>Ignelater</taxon>
    </lineage>
</organism>
<dbReference type="InterPro" id="IPR024607">
    <property type="entry name" value="Sulfatase_CS"/>
</dbReference>
<feature type="signal peptide" evidence="7">
    <location>
        <begin position="1"/>
        <end position="19"/>
    </location>
</feature>
<comment type="caution">
    <text evidence="9">The sequence shown here is derived from an EMBL/GenBank/DDBJ whole genome shotgun (WGS) entry which is preliminary data.</text>
</comment>
<dbReference type="GO" id="GO:0008484">
    <property type="term" value="F:sulfuric ester hydrolase activity"/>
    <property type="evidence" value="ECO:0007669"/>
    <property type="project" value="InterPro"/>
</dbReference>
<dbReference type="PANTHER" id="PTHR10342:SF273">
    <property type="entry name" value="RE14504P"/>
    <property type="match status" value="1"/>
</dbReference>
<keyword evidence="7" id="KW-0732">Signal</keyword>
<accession>A0A8K0GMK3</accession>
<dbReference type="CDD" id="cd16029">
    <property type="entry name" value="4-S"/>
    <property type="match status" value="1"/>
</dbReference>
<reference evidence="9" key="1">
    <citation type="submission" date="2019-08" db="EMBL/GenBank/DDBJ databases">
        <title>The genome of the North American firefly Photinus pyralis.</title>
        <authorList>
            <consortium name="Photinus pyralis genome working group"/>
            <person name="Fallon T.R."/>
            <person name="Sander Lower S.E."/>
            <person name="Weng J.-K."/>
        </authorList>
    </citation>
    <scope>NUCLEOTIDE SEQUENCE</scope>
    <source>
        <strain evidence="9">TRF0915ILg1</strain>
        <tissue evidence="9">Whole body</tissue>
    </source>
</reference>
<comment type="similarity">
    <text evidence="2">Belongs to the sulfatase family.</text>
</comment>
<dbReference type="SUPFAM" id="SSF53649">
    <property type="entry name" value="Alkaline phosphatase-like"/>
    <property type="match status" value="1"/>
</dbReference>
<evidence type="ECO:0000256" key="5">
    <source>
        <dbReference type="ARBA" id="ARBA00022837"/>
    </source>
</evidence>
<dbReference type="InterPro" id="IPR017850">
    <property type="entry name" value="Alkaline_phosphatase_core_sf"/>
</dbReference>
<dbReference type="Gene3D" id="3.40.720.10">
    <property type="entry name" value="Alkaline Phosphatase, subunit A"/>
    <property type="match status" value="1"/>
</dbReference>
<dbReference type="EMBL" id="VTPC01000602">
    <property type="protein sequence ID" value="KAF2905116.1"/>
    <property type="molecule type" value="Genomic_DNA"/>
</dbReference>
<dbReference type="PROSITE" id="PS00523">
    <property type="entry name" value="SULFATASE_1"/>
    <property type="match status" value="1"/>
</dbReference>
<dbReference type="Gene3D" id="3.30.1120.10">
    <property type="match status" value="1"/>
</dbReference>
<sequence>MSKFRFFVILKVLIWYSQSAICETRRPHIIFIMADDLGWNDVGFHGSSQIPTPNIDALAYSGVILNNYYVTAICTPSRSALMTGKHPIHTGMQHTVLYGAEPRGLPLNETLLPQYLKGLGYSTHIVGKWHLGSYKREYTPLYRGFDSHLGYWTGHHDYFDHTAVENPGWGLDIRRNMDVAWDLHGHYSTDVFTKEAERIISNHNTSKPLFLYLAHAAVHSANPYNPLPAPDVDVARFNHINHYNRRRFAGVLSKLDESVGKVVQALSSRKMLENSIIVFTTDNGGPADGFNINAASNWPLRGVKNTLWEGGVRGAALLWSSLMLQPQRVALQTMHIMDWLPTLYFAAGGDTRNLGNIDGLNMWEALTEDQPSKRTEILHNIDDIYGNAALTVGQWKILKGTTYNGQWDSWYGPSGRTGTYNVSDVLNSLSGRALASIKKAANVSTIISMRTNAEVRCPDVTNTKENEKVVPCKLLNAPCLFNIQYDPCEKRNLAQAYPSILKQLEDRLDAWNKTAVPPGNLPLDPRGDPRFWDYTWTNFGDYSIISNVVS</sequence>
<dbReference type="InterPro" id="IPR000917">
    <property type="entry name" value="Sulfatase_N"/>
</dbReference>
<feature type="domain" description="Sulfatase N-terminal" evidence="8">
    <location>
        <begin position="27"/>
        <end position="348"/>
    </location>
</feature>
<proteinExistence type="inferred from homology"/>
<dbReference type="GO" id="GO:0046872">
    <property type="term" value="F:metal ion binding"/>
    <property type="evidence" value="ECO:0007669"/>
    <property type="project" value="UniProtKB-KW"/>
</dbReference>
<evidence type="ECO:0000256" key="6">
    <source>
        <dbReference type="ARBA" id="ARBA00023180"/>
    </source>
</evidence>